<organism evidence="2 3">
    <name type="scientific">Microbispora rosea</name>
    <dbReference type="NCBI Taxonomy" id="58117"/>
    <lineage>
        <taxon>Bacteria</taxon>
        <taxon>Bacillati</taxon>
        <taxon>Actinomycetota</taxon>
        <taxon>Actinomycetes</taxon>
        <taxon>Streptosporangiales</taxon>
        <taxon>Streptosporangiaceae</taxon>
        <taxon>Microbispora</taxon>
    </lineage>
</organism>
<sequence length="253" mass="27737">MDWNHPTFTARPATGIRCGMLLQASTCSPTRSVILPSRWSTAAIRPGSSAAASVDRGHHSPSTARVRRGLGSRLSRTTGTSRGCSARTRVMGTRVCVSVMIGRPASAPTGLRLMKRRRRCRRDCRHSKCPRYQQFYSFRWPVGGLRQAWWALTASSRCRPESGPERERSVTHADRVPPSAGVIGSSGVAGFLLRRPGLDCEMGRGPWGFGPSQSGLRGAQVGETRLPACSVTRRLRRALRPDEADPGKPRHRL</sequence>
<accession>A0A1N7HK82</accession>
<keyword evidence="3" id="KW-1185">Reference proteome</keyword>
<name>A0A1N7HK82_9ACTN</name>
<protein>
    <submittedName>
        <fullName evidence="2">Uncharacterized protein</fullName>
    </submittedName>
</protein>
<dbReference type="AlphaFoldDB" id="A0A1N7HK82"/>
<evidence type="ECO:0000313" key="3">
    <source>
        <dbReference type="Proteomes" id="UP000186096"/>
    </source>
</evidence>
<reference evidence="3" key="1">
    <citation type="submission" date="2017-01" db="EMBL/GenBank/DDBJ databases">
        <authorList>
            <person name="Varghese N."/>
            <person name="Submissions S."/>
        </authorList>
    </citation>
    <scope>NUCLEOTIDE SEQUENCE [LARGE SCALE GENOMIC DNA]</scope>
    <source>
        <strain evidence="3">ATCC 12950</strain>
    </source>
</reference>
<feature type="region of interest" description="Disordered" evidence="1">
    <location>
        <begin position="160"/>
        <end position="179"/>
    </location>
</feature>
<evidence type="ECO:0000256" key="1">
    <source>
        <dbReference type="SAM" id="MobiDB-lite"/>
    </source>
</evidence>
<feature type="region of interest" description="Disordered" evidence="1">
    <location>
        <begin position="48"/>
        <end position="84"/>
    </location>
</feature>
<feature type="compositionally biased region" description="Low complexity" evidence="1">
    <location>
        <begin position="71"/>
        <end position="84"/>
    </location>
</feature>
<gene>
    <name evidence="2" type="ORF">SAMN05421833_1642</name>
</gene>
<dbReference type="Proteomes" id="UP000186096">
    <property type="component" value="Unassembled WGS sequence"/>
</dbReference>
<proteinExistence type="predicted"/>
<feature type="compositionally biased region" description="Basic and acidic residues" evidence="1">
    <location>
        <begin position="160"/>
        <end position="175"/>
    </location>
</feature>
<dbReference type="EMBL" id="FTNI01000064">
    <property type="protein sequence ID" value="SIS25232.1"/>
    <property type="molecule type" value="Genomic_DNA"/>
</dbReference>
<evidence type="ECO:0000313" key="2">
    <source>
        <dbReference type="EMBL" id="SIS25232.1"/>
    </source>
</evidence>